<dbReference type="AlphaFoldDB" id="V9HE09"/>
<sequence>MNLLKKTILLAGMVTAFAAQAAGMPSDIFQPRGAQVTKSQAQGNGEFEAEFRLRGGNVRALASQAIKHVQSKGYRLVERDIQHNDADLKFRKGNRELDISIESKGHGIIEIDESLDINND</sequence>
<dbReference type="RefSeq" id="WP_002641214.1">
    <property type="nucleotide sequence ID" value="NZ_CP019448.1"/>
</dbReference>
<accession>V9HE09</accession>
<dbReference type="eggNOG" id="ENOG50334MS">
    <property type="taxonomic scope" value="Bacteria"/>
</dbReference>
<keyword evidence="3" id="KW-1185">Reference proteome</keyword>
<dbReference type="HOGENOM" id="CLU_2024246_0_0_4"/>
<proteinExistence type="predicted"/>
<evidence type="ECO:0000256" key="1">
    <source>
        <dbReference type="SAM" id="SignalP"/>
    </source>
</evidence>
<dbReference type="KEGG" id="smur:BWP33_01090"/>
<keyword evidence="1" id="KW-0732">Signal</keyword>
<comment type="caution">
    <text evidence="2">The sequence shown here is derived from an EMBL/GenBank/DDBJ whole genome shotgun (WGS) entry which is preliminary data.</text>
</comment>
<feature type="chain" id="PRO_5030178951" description="PepSY domain-containing protein" evidence="1">
    <location>
        <begin position="22"/>
        <end position="120"/>
    </location>
</feature>
<dbReference type="EMBL" id="ADCY02000006">
    <property type="protein sequence ID" value="EFG31897.1"/>
    <property type="molecule type" value="Genomic_DNA"/>
</dbReference>
<evidence type="ECO:0000313" key="3">
    <source>
        <dbReference type="Proteomes" id="UP000017813"/>
    </source>
</evidence>
<organism evidence="2 3">
    <name type="scientific">Simonsiella muelleri ATCC 29453</name>
    <dbReference type="NCBI Taxonomy" id="641147"/>
    <lineage>
        <taxon>Bacteria</taxon>
        <taxon>Pseudomonadati</taxon>
        <taxon>Pseudomonadota</taxon>
        <taxon>Betaproteobacteria</taxon>
        <taxon>Neisseriales</taxon>
        <taxon>Neisseriaceae</taxon>
        <taxon>Simonsiella</taxon>
    </lineage>
</organism>
<reference evidence="2 3" key="2">
    <citation type="submission" date="2011-10" db="EMBL/GenBank/DDBJ databases">
        <title>The Genome Sequence of Simonsiella muelleri ATCC 29453.</title>
        <authorList>
            <consortium name="The Broad Institute Genome Sequencing Platform"/>
            <consortium name="The Broad Institute Genome Sequencing Center for Infectious Disease"/>
            <person name="Earl A."/>
            <person name="Ward D."/>
            <person name="Feldgarden M."/>
            <person name="Gevers D."/>
            <person name="Izard J."/>
            <person name="Baranova O.V."/>
            <person name="Blanton J.M."/>
            <person name="Tanner A.C."/>
            <person name="Dewhirst F."/>
            <person name="Young S.K."/>
            <person name="Zeng Q."/>
            <person name="Gargeya S."/>
            <person name="Fitzgerald M."/>
            <person name="Haas B."/>
            <person name="Abouelleil A."/>
            <person name="Alvarado L."/>
            <person name="Arachchi H.M."/>
            <person name="Berlin A."/>
            <person name="Brown A."/>
            <person name="Chapman S.B."/>
            <person name="Chen Z."/>
            <person name="Dunbar C."/>
            <person name="Freedman E."/>
            <person name="Gearin G."/>
            <person name="Goldberg J."/>
            <person name="Griggs A."/>
            <person name="Gujja S."/>
            <person name="Heiman D."/>
            <person name="Howarth C."/>
            <person name="Larson L."/>
            <person name="Lui A."/>
            <person name="MacDonald P.J.P."/>
            <person name="Montmayeur A."/>
            <person name="Murphy C."/>
            <person name="Neiman D."/>
            <person name="Pearson M."/>
            <person name="Priest M."/>
            <person name="Roberts A."/>
            <person name="Saif S."/>
            <person name="Shea T."/>
            <person name="Shenoy N."/>
            <person name="Sisk P."/>
            <person name="Stolte C."/>
            <person name="Sykes S."/>
            <person name="Wortman J."/>
            <person name="Nusbaum C."/>
            <person name="Birren B."/>
        </authorList>
    </citation>
    <scope>NUCLEOTIDE SEQUENCE [LARGE SCALE GENOMIC DNA]</scope>
    <source>
        <strain evidence="2 3">ATCC 29453</strain>
    </source>
</reference>
<evidence type="ECO:0008006" key="4">
    <source>
        <dbReference type="Google" id="ProtNLM"/>
    </source>
</evidence>
<protein>
    <recommendedName>
        <fullName evidence="4">PepSY domain-containing protein</fullName>
    </recommendedName>
</protein>
<name>V9HE09_9NEIS</name>
<dbReference type="Proteomes" id="UP000017813">
    <property type="component" value="Unassembled WGS sequence"/>
</dbReference>
<reference evidence="2 3" key="1">
    <citation type="submission" date="2010-03" db="EMBL/GenBank/DDBJ databases">
        <authorList>
            <consortium name="The Broad Institute Genome Sequencing Platform"/>
            <person name="Ward D."/>
            <person name="Earl A."/>
            <person name="Feldgarden M."/>
            <person name="Gevers D."/>
            <person name="Young S."/>
            <person name="Zeng Q."/>
            <person name="Koehrsen M."/>
            <person name="Alvarado L."/>
            <person name="Berlin A.M."/>
            <person name="Borenstein D."/>
            <person name="Chapman S.B."/>
            <person name="Chen Z."/>
            <person name="Engels R."/>
            <person name="Freedman E."/>
            <person name="Gellesch M."/>
            <person name="Goldberg J."/>
            <person name="Griggs A."/>
            <person name="Gujja S."/>
            <person name="Heilman E.R."/>
            <person name="Heiman D.I."/>
            <person name="Hepburn T.A."/>
            <person name="Howarth C."/>
            <person name="Jen D."/>
            <person name="Larson L."/>
            <person name="Mehta T."/>
            <person name="Park D."/>
            <person name="Pearson M."/>
            <person name="Richards J."/>
            <person name="Roberts A."/>
            <person name="Saif S."/>
            <person name="Shea T.D."/>
            <person name="Shenoy N."/>
            <person name="Sisk P."/>
            <person name="Stolte C."/>
            <person name="Sykes S.N."/>
            <person name="Walk T."/>
            <person name="White J."/>
            <person name="Yandava C."/>
            <person name="Izard J."/>
            <person name="Baranova O.V."/>
            <person name="Blanton J.M."/>
            <person name="Tanner A.C."/>
            <person name="Dewhirst F."/>
            <person name="Haas B."/>
            <person name="Nusbaum C."/>
            <person name="Birren B."/>
        </authorList>
    </citation>
    <scope>NUCLEOTIDE SEQUENCE [LARGE SCALE GENOMIC DNA]</scope>
    <source>
        <strain evidence="2 3">ATCC 29453</strain>
    </source>
</reference>
<gene>
    <name evidence="2" type="ORF">HMPREF9021_00299</name>
</gene>
<evidence type="ECO:0000313" key="2">
    <source>
        <dbReference type="EMBL" id="EFG31897.1"/>
    </source>
</evidence>
<feature type="signal peptide" evidence="1">
    <location>
        <begin position="1"/>
        <end position="21"/>
    </location>
</feature>